<comment type="caution">
    <text evidence="4">The sequence shown here is derived from an EMBL/GenBank/DDBJ whole genome shotgun (WGS) entry which is preliminary data.</text>
</comment>
<sequence>MLRNALTLTAVALLSLAGAAIPVGAADAADPTPGAPKKLFTIDDSRVDESSGLAKSSRYEGIWWTVNDSGDTARVFGVDKTGKVRVQLKFKAPVKDVEAIAVDTDGTIYIADIGDNNRNRDMIEVYTIPEPNQLEDEENVRFHRYDFTYPDGAHDAETLLIEPASKRLFFVTKVKKKAGTIYAAPEDASREGTNKLTEYADAPASEYGVTDGTFMPDGKTVVLRTYLDVATVAWGDTPTLVARSATPVAQGESVAVGPTGSDILVGSEGKNSPVYEMAAPAKKTAAKPPASTNPAATPKPAANSSSTEPKKSHSLRWIVVGAALLALIITFITFPAGRRERLDRMAENARLTGQPPPNPHGRRRSNA</sequence>
<evidence type="ECO:0000256" key="3">
    <source>
        <dbReference type="SAM" id="SignalP"/>
    </source>
</evidence>
<evidence type="ECO:0000256" key="1">
    <source>
        <dbReference type="SAM" id="MobiDB-lite"/>
    </source>
</evidence>
<feature type="transmembrane region" description="Helical" evidence="2">
    <location>
        <begin position="315"/>
        <end position="336"/>
    </location>
</feature>
<feature type="compositionally biased region" description="Low complexity" evidence="1">
    <location>
        <begin position="280"/>
        <end position="307"/>
    </location>
</feature>
<name>A0ABP4BY86_9ACTN</name>
<dbReference type="Proteomes" id="UP001500542">
    <property type="component" value="Unassembled WGS sequence"/>
</dbReference>
<keyword evidence="2" id="KW-0472">Membrane</keyword>
<keyword evidence="3" id="KW-0732">Signal</keyword>
<feature type="signal peptide" evidence="3">
    <location>
        <begin position="1"/>
        <end position="25"/>
    </location>
</feature>
<evidence type="ECO:0008006" key="6">
    <source>
        <dbReference type="Google" id="ProtNLM"/>
    </source>
</evidence>
<keyword evidence="2" id="KW-0812">Transmembrane</keyword>
<proteinExistence type="predicted"/>
<dbReference type="EMBL" id="BAAAHK010000018">
    <property type="protein sequence ID" value="GAA0956913.1"/>
    <property type="molecule type" value="Genomic_DNA"/>
</dbReference>
<organism evidence="4 5">
    <name type="scientific">Kribbella koreensis</name>
    <dbReference type="NCBI Taxonomy" id="57909"/>
    <lineage>
        <taxon>Bacteria</taxon>
        <taxon>Bacillati</taxon>
        <taxon>Actinomycetota</taxon>
        <taxon>Actinomycetes</taxon>
        <taxon>Propionibacteriales</taxon>
        <taxon>Kribbellaceae</taxon>
        <taxon>Kribbella</taxon>
    </lineage>
</organism>
<dbReference type="SUPFAM" id="SSF63829">
    <property type="entry name" value="Calcium-dependent phosphotriesterase"/>
    <property type="match status" value="1"/>
</dbReference>
<gene>
    <name evidence="4" type="ORF">GCM10009554_66980</name>
</gene>
<keyword evidence="2" id="KW-1133">Transmembrane helix</keyword>
<reference evidence="5" key="1">
    <citation type="journal article" date="2019" name="Int. J. Syst. Evol. Microbiol.">
        <title>The Global Catalogue of Microorganisms (GCM) 10K type strain sequencing project: providing services to taxonomists for standard genome sequencing and annotation.</title>
        <authorList>
            <consortium name="The Broad Institute Genomics Platform"/>
            <consortium name="The Broad Institute Genome Sequencing Center for Infectious Disease"/>
            <person name="Wu L."/>
            <person name="Ma J."/>
        </authorList>
    </citation>
    <scope>NUCLEOTIDE SEQUENCE [LARGE SCALE GENOMIC DNA]</scope>
    <source>
        <strain evidence="5">JCM 10977</strain>
    </source>
</reference>
<feature type="region of interest" description="Disordered" evidence="1">
    <location>
        <begin position="348"/>
        <end position="367"/>
    </location>
</feature>
<evidence type="ECO:0000313" key="4">
    <source>
        <dbReference type="EMBL" id="GAA0956913.1"/>
    </source>
</evidence>
<feature type="region of interest" description="Disordered" evidence="1">
    <location>
        <begin position="246"/>
        <end position="268"/>
    </location>
</feature>
<accession>A0ABP4BY86</accession>
<keyword evidence="5" id="KW-1185">Reference proteome</keyword>
<evidence type="ECO:0000256" key="2">
    <source>
        <dbReference type="SAM" id="Phobius"/>
    </source>
</evidence>
<feature type="chain" id="PRO_5047206123" description="Esterase-like activity of phytase family protein" evidence="3">
    <location>
        <begin position="26"/>
        <end position="367"/>
    </location>
</feature>
<protein>
    <recommendedName>
        <fullName evidence="6">Esterase-like activity of phytase family protein</fullName>
    </recommendedName>
</protein>
<evidence type="ECO:0000313" key="5">
    <source>
        <dbReference type="Proteomes" id="UP001500542"/>
    </source>
</evidence>
<feature type="region of interest" description="Disordered" evidence="1">
    <location>
        <begin position="280"/>
        <end position="312"/>
    </location>
</feature>